<dbReference type="Pfam" id="PF04978">
    <property type="entry name" value="MST"/>
    <property type="match status" value="1"/>
</dbReference>
<sequence length="192" mass="21705">MDELKDTLRTYLDNSRGAMLWKAEGLSDKELTRSMVGTGTNLLGLVQHLGFIEYGYFVRCLGFAVEDRYYDALAENPDDSADMWVAADIECNEVRAFYQRAIEAANPNIAALPLDAPATVPWWPEGKRDTTLLRLLLQMNVETARHAGHADILRESIDGATGMREENNNMPPYDAEDWTQLHERILRASNSR</sequence>
<name>A0ABP9TQX8_9MICC</name>
<dbReference type="RefSeq" id="WP_210101902.1">
    <property type="nucleotide sequence ID" value="NZ_BAABLK010000083.1"/>
</dbReference>
<accession>A0ABP9TQX8</accession>
<gene>
    <name evidence="1" type="ORF">GCM10025778_31390</name>
</gene>
<dbReference type="InterPro" id="IPR007061">
    <property type="entry name" value="MST-like"/>
</dbReference>
<dbReference type="Proteomes" id="UP001501257">
    <property type="component" value="Unassembled WGS sequence"/>
</dbReference>
<protein>
    <submittedName>
        <fullName evidence="1">DinB family protein</fullName>
    </submittedName>
</protein>
<reference evidence="2" key="1">
    <citation type="journal article" date="2019" name="Int. J. Syst. Evol. Microbiol.">
        <title>The Global Catalogue of Microorganisms (GCM) 10K type strain sequencing project: providing services to taxonomists for standard genome sequencing and annotation.</title>
        <authorList>
            <consortium name="The Broad Institute Genomics Platform"/>
            <consortium name="The Broad Institute Genome Sequencing Center for Infectious Disease"/>
            <person name="Wu L."/>
            <person name="Ma J."/>
        </authorList>
    </citation>
    <scope>NUCLEOTIDE SEQUENCE [LARGE SCALE GENOMIC DNA]</scope>
    <source>
        <strain evidence="2">JCM 18952</strain>
    </source>
</reference>
<proteinExistence type="predicted"/>
<keyword evidence="2" id="KW-1185">Reference proteome</keyword>
<evidence type="ECO:0000313" key="2">
    <source>
        <dbReference type="Proteomes" id="UP001501257"/>
    </source>
</evidence>
<evidence type="ECO:0000313" key="1">
    <source>
        <dbReference type="EMBL" id="GAA5228600.1"/>
    </source>
</evidence>
<organism evidence="1 2">
    <name type="scientific">Paeniglutamicibacter antarcticus</name>
    <dbReference type="NCBI Taxonomy" id="494023"/>
    <lineage>
        <taxon>Bacteria</taxon>
        <taxon>Bacillati</taxon>
        <taxon>Actinomycetota</taxon>
        <taxon>Actinomycetes</taxon>
        <taxon>Micrococcales</taxon>
        <taxon>Micrococcaceae</taxon>
        <taxon>Paeniglutamicibacter</taxon>
    </lineage>
</organism>
<comment type="caution">
    <text evidence="1">The sequence shown here is derived from an EMBL/GenBank/DDBJ whole genome shotgun (WGS) entry which is preliminary data.</text>
</comment>
<dbReference type="EMBL" id="BAABLK010000083">
    <property type="protein sequence ID" value="GAA5228600.1"/>
    <property type="molecule type" value="Genomic_DNA"/>
</dbReference>
<dbReference type="Gene3D" id="1.20.120.450">
    <property type="entry name" value="dinb family like domain"/>
    <property type="match status" value="1"/>
</dbReference>
<dbReference type="InterPro" id="IPR034660">
    <property type="entry name" value="DinB/YfiT-like"/>
</dbReference>
<dbReference type="SUPFAM" id="SSF109854">
    <property type="entry name" value="DinB/YfiT-like putative metalloenzymes"/>
    <property type="match status" value="1"/>
</dbReference>